<dbReference type="Pfam" id="PF01966">
    <property type="entry name" value="HD"/>
    <property type="match status" value="1"/>
</dbReference>
<keyword evidence="4 8" id="KW-0378">Hydrolase</keyword>
<gene>
    <name evidence="8" type="ORF">EDD79_100162</name>
</gene>
<evidence type="ECO:0000256" key="5">
    <source>
        <dbReference type="ARBA" id="ARBA00023004"/>
    </source>
</evidence>
<dbReference type="SMART" id="SM00471">
    <property type="entry name" value="HDc"/>
    <property type="match status" value="1"/>
</dbReference>
<organism evidence="8 9">
    <name type="scientific">Serpentinicella alkaliphila</name>
    <dbReference type="NCBI Taxonomy" id="1734049"/>
    <lineage>
        <taxon>Bacteria</taxon>
        <taxon>Bacillati</taxon>
        <taxon>Bacillota</taxon>
        <taxon>Clostridia</taxon>
        <taxon>Peptostreptococcales</taxon>
        <taxon>Natronincolaceae</taxon>
        <taxon>Serpentinicella</taxon>
    </lineage>
</organism>
<dbReference type="PROSITE" id="PS51831">
    <property type="entry name" value="HD"/>
    <property type="match status" value="1"/>
</dbReference>
<name>A0A4R2TVG5_9FIRM</name>
<dbReference type="AlphaFoldDB" id="A0A4R2TVG5"/>
<dbReference type="CDD" id="cd00077">
    <property type="entry name" value="HDc"/>
    <property type="match status" value="1"/>
</dbReference>
<evidence type="ECO:0000313" key="8">
    <source>
        <dbReference type="EMBL" id="TCQ07978.1"/>
    </source>
</evidence>
<dbReference type="EC" id="3.6.1.41" evidence="1"/>
<dbReference type="InterPro" id="IPR051094">
    <property type="entry name" value="Diverse_Catalytic_Enzymes"/>
</dbReference>
<dbReference type="Gene3D" id="1.10.3210.10">
    <property type="entry name" value="Hypothetical protein af1432"/>
    <property type="match status" value="1"/>
</dbReference>
<evidence type="ECO:0000256" key="6">
    <source>
        <dbReference type="ARBA" id="ARBA00049417"/>
    </source>
</evidence>
<dbReference type="NCBIfam" id="TIGR00488">
    <property type="entry name" value="bis(5'-nucleosyl)-tetraphosphatase (symmetrical) YqeK"/>
    <property type="match status" value="1"/>
</dbReference>
<keyword evidence="5" id="KW-0408">Iron</keyword>
<dbReference type="GO" id="GO:0046872">
    <property type="term" value="F:metal ion binding"/>
    <property type="evidence" value="ECO:0007669"/>
    <property type="project" value="UniProtKB-KW"/>
</dbReference>
<proteinExistence type="predicted"/>
<protein>
    <recommendedName>
        <fullName evidence="1">bis(5'-nucleosyl)-tetraphosphatase (symmetrical)</fullName>
        <ecNumber evidence="1">3.6.1.41</ecNumber>
    </recommendedName>
</protein>
<dbReference type="GO" id="GO:0008803">
    <property type="term" value="F:bis(5'-nucleosyl)-tetraphosphatase (symmetrical) activity"/>
    <property type="evidence" value="ECO:0007669"/>
    <property type="project" value="UniProtKB-EC"/>
</dbReference>
<dbReference type="SUPFAM" id="SSF109604">
    <property type="entry name" value="HD-domain/PDEase-like"/>
    <property type="match status" value="1"/>
</dbReference>
<dbReference type="OrthoDB" id="5295945at2"/>
<accession>A0A4R2TVG5</accession>
<dbReference type="InterPro" id="IPR003607">
    <property type="entry name" value="HD/PDEase_dom"/>
</dbReference>
<evidence type="ECO:0000256" key="1">
    <source>
        <dbReference type="ARBA" id="ARBA00012506"/>
    </source>
</evidence>
<dbReference type="PANTHER" id="PTHR35795:SF1">
    <property type="entry name" value="BIS(5'-NUCLEOSYL)-TETRAPHOSPHATASE, SYMMETRICAL"/>
    <property type="match status" value="1"/>
</dbReference>
<sequence>MSEQLIKQIKMDLENVVSTKRYIHTMGVVESSKELAIRYDEDVEKATIAALMHDYAKDFKKERLMEFINQANIELDEVFIKAKELLHGKVAALIAKRKYNIEDEDILNAIEFHTTGRENMSKLEKIIYLADFIEPGRDYKVVEGLRVLAKEDLDRAVLKTLDNTIKYVIDIEKPLHPNTFFARNELLVKLHKV</sequence>
<dbReference type="RefSeq" id="WP_132847155.1">
    <property type="nucleotide sequence ID" value="NZ_CP058648.1"/>
</dbReference>
<dbReference type="GO" id="GO:0000166">
    <property type="term" value="F:nucleotide binding"/>
    <property type="evidence" value="ECO:0007669"/>
    <property type="project" value="UniProtKB-KW"/>
</dbReference>
<evidence type="ECO:0000259" key="7">
    <source>
        <dbReference type="PROSITE" id="PS51831"/>
    </source>
</evidence>
<comment type="catalytic activity">
    <reaction evidence="6">
        <text>P(1),P(4)-bis(5'-adenosyl) tetraphosphate + H2O = 2 ADP + 2 H(+)</text>
        <dbReference type="Rhea" id="RHEA:24252"/>
        <dbReference type="ChEBI" id="CHEBI:15377"/>
        <dbReference type="ChEBI" id="CHEBI:15378"/>
        <dbReference type="ChEBI" id="CHEBI:58141"/>
        <dbReference type="ChEBI" id="CHEBI:456216"/>
        <dbReference type="EC" id="3.6.1.41"/>
    </reaction>
</comment>
<feature type="domain" description="HD" evidence="7">
    <location>
        <begin position="21"/>
        <end position="136"/>
    </location>
</feature>
<evidence type="ECO:0000313" key="9">
    <source>
        <dbReference type="Proteomes" id="UP000295504"/>
    </source>
</evidence>
<dbReference type="InterPro" id="IPR006674">
    <property type="entry name" value="HD_domain"/>
</dbReference>
<keyword evidence="3" id="KW-0547">Nucleotide-binding</keyword>
<dbReference type="Proteomes" id="UP000295504">
    <property type="component" value="Unassembled WGS sequence"/>
</dbReference>
<evidence type="ECO:0000256" key="2">
    <source>
        <dbReference type="ARBA" id="ARBA00022723"/>
    </source>
</evidence>
<keyword evidence="9" id="KW-1185">Reference proteome</keyword>
<dbReference type="PANTHER" id="PTHR35795">
    <property type="entry name" value="SLR1885 PROTEIN"/>
    <property type="match status" value="1"/>
</dbReference>
<evidence type="ECO:0000256" key="4">
    <source>
        <dbReference type="ARBA" id="ARBA00022801"/>
    </source>
</evidence>
<comment type="caution">
    <text evidence="8">The sequence shown here is derived from an EMBL/GenBank/DDBJ whole genome shotgun (WGS) entry which is preliminary data.</text>
</comment>
<dbReference type="InterPro" id="IPR005249">
    <property type="entry name" value="YqeK"/>
</dbReference>
<dbReference type="EMBL" id="SLYC01000001">
    <property type="protein sequence ID" value="TCQ07978.1"/>
    <property type="molecule type" value="Genomic_DNA"/>
</dbReference>
<reference evidence="8 9" key="1">
    <citation type="submission" date="2019-03" db="EMBL/GenBank/DDBJ databases">
        <title>Genomic Encyclopedia of Type Strains, Phase IV (KMG-IV): sequencing the most valuable type-strain genomes for metagenomic binning, comparative biology and taxonomic classification.</title>
        <authorList>
            <person name="Goeker M."/>
        </authorList>
    </citation>
    <scope>NUCLEOTIDE SEQUENCE [LARGE SCALE GENOMIC DNA]</scope>
    <source>
        <strain evidence="8 9">DSM 100013</strain>
    </source>
</reference>
<evidence type="ECO:0000256" key="3">
    <source>
        <dbReference type="ARBA" id="ARBA00022741"/>
    </source>
</evidence>
<keyword evidence="2" id="KW-0479">Metal-binding</keyword>